<dbReference type="PANTHER" id="PTHR12199:SF3">
    <property type="entry name" value="INTERPHOTORECEPTOR MATRIX PROTEOGLYCAN 1"/>
    <property type="match status" value="1"/>
</dbReference>
<dbReference type="AlphaFoldDB" id="A0A667YG07"/>
<keyword evidence="1" id="KW-0812">Transmembrane</keyword>
<protein>
    <submittedName>
        <fullName evidence="2">Uncharacterized protein</fullName>
    </submittedName>
</protein>
<reference evidence="2" key="2">
    <citation type="submission" date="2025-08" db="UniProtKB">
        <authorList>
            <consortium name="Ensembl"/>
        </authorList>
    </citation>
    <scope>IDENTIFICATION</scope>
</reference>
<dbReference type="Proteomes" id="UP000472263">
    <property type="component" value="Chromosome 24"/>
</dbReference>
<evidence type="ECO:0000256" key="1">
    <source>
        <dbReference type="SAM" id="Phobius"/>
    </source>
</evidence>
<reference evidence="2" key="1">
    <citation type="submission" date="2019-06" db="EMBL/GenBank/DDBJ databases">
        <authorList>
            <consortium name="Wellcome Sanger Institute Data Sharing"/>
        </authorList>
    </citation>
    <scope>NUCLEOTIDE SEQUENCE [LARGE SCALE GENOMIC DNA]</scope>
</reference>
<keyword evidence="3" id="KW-1185">Reference proteome</keyword>
<accession>A0A667YG07</accession>
<evidence type="ECO:0000313" key="3">
    <source>
        <dbReference type="Proteomes" id="UP000472263"/>
    </source>
</evidence>
<reference evidence="2" key="3">
    <citation type="submission" date="2025-09" db="UniProtKB">
        <authorList>
            <consortium name="Ensembl"/>
        </authorList>
    </citation>
    <scope>IDENTIFICATION</scope>
</reference>
<organism evidence="2 3">
    <name type="scientific">Myripristis murdjan</name>
    <name type="common">pinecone soldierfish</name>
    <dbReference type="NCBI Taxonomy" id="586833"/>
    <lineage>
        <taxon>Eukaryota</taxon>
        <taxon>Metazoa</taxon>
        <taxon>Chordata</taxon>
        <taxon>Craniata</taxon>
        <taxon>Vertebrata</taxon>
        <taxon>Euteleostomi</taxon>
        <taxon>Actinopterygii</taxon>
        <taxon>Neopterygii</taxon>
        <taxon>Teleostei</taxon>
        <taxon>Neoteleostei</taxon>
        <taxon>Acanthomorphata</taxon>
        <taxon>Holocentriformes</taxon>
        <taxon>Holocentridae</taxon>
        <taxon>Myripristis</taxon>
    </lineage>
</organism>
<feature type="transmembrane region" description="Helical" evidence="1">
    <location>
        <begin position="106"/>
        <end position="125"/>
    </location>
</feature>
<dbReference type="InParanoid" id="A0A667YG07"/>
<dbReference type="Ensembl" id="ENSMMDT00005030030.1">
    <property type="protein sequence ID" value="ENSMMDP00005029340.1"/>
    <property type="gene ID" value="ENSMMDG00005013965.1"/>
</dbReference>
<dbReference type="GO" id="GO:0007601">
    <property type="term" value="P:visual perception"/>
    <property type="evidence" value="ECO:0007669"/>
    <property type="project" value="InterPro"/>
</dbReference>
<keyword evidence="1" id="KW-0472">Membrane</keyword>
<keyword evidence="1" id="KW-1133">Transmembrane helix</keyword>
<dbReference type="InterPro" id="IPR039861">
    <property type="entry name" value="IMPG"/>
</dbReference>
<dbReference type="GeneTree" id="ENSGT00530000063503"/>
<dbReference type="PANTHER" id="PTHR12199">
    <property type="entry name" value="INTERPHOTORECEPTOR MATRIX PROTEOGLYCAN"/>
    <property type="match status" value="1"/>
</dbReference>
<name>A0A667YG07_9TELE</name>
<evidence type="ECO:0000313" key="2">
    <source>
        <dbReference type="Ensembl" id="ENSMMDP00005029340.1"/>
    </source>
</evidence>
<proteinExistence type="predicted"/>
<sequence>KKQILPMKQANFHLFQEAVWEAFRIFFDRIPGTAEYQRWVHTCQHESLCISDLAKNFSSSEEHISMIQRVRKSRMRSATGRRERIRLQLDLLEWKRRNFGQNIKKYNVLQSDYHCIIFLLFYLGFGLTGETNFEV</sequence>